<dbReference type="Gene3D" id="1.20.120.910">
    <property type="entry name" value="DksA, coiled-coil domain"/>
    <property type="match status" value="1"/>
</dbReference>
<evidence type="ECO:0000256" key="2">
    <source>
        <dbReference type="ARBA" id="ARBA00022771"/>
    </source>
</evidence>
<reference evidence="7" key="1">
    <citation type="journal article" date="2018" name="Front. Microbiol.">
        <title>Genome-Based Analysis Reveals the Taxonomy and Diversity of the Family Idiomarinaceae.</title>
        <authorList>
            <person name="Liu Y."/>
            <person name="Lai Q."/>
            <person name="Shao Z."/>
        </authorList>
    </citation>
    <scope>NUCLEOTIDE SEQUENCE [LARGE SCALE GENOMIC DNA]</scope>
    <source>
        <strain evidence="7">AIS</strain>
    </source>
</reference>
<evidence type="ECO:0000313" key="7">
    <source>
        <dbReference type="Proteomes" id="UP000286934"/>
    </source>
</evidence>
<comment type="caution">
    <text evidence="6">The sequence shown here is derived from an EMBL/GenBank/DDBJ whole genome shotgun (WGS) entry which is preliminary data.</text>
</comment>
<dbReference type="AlphaFoldDB" id="A0A432WNZ6"/>
<keyword evidence="1" id="KW-0479">Metal-binding</keyword>
<gene>
    <name evidence="6" type="ORF">CWE13_11340</name>
</gene>
<sequence>MANDADFYRNKLEQLRAEIIATNEDSQDSEQPVELDQQSIGRLSRMDAMQGQQMAQANKRRREQMLRAIAAALVRIDNEDFGYCIECGDAINEKRLEIDPTTAMCIQCMEEIEKRP</sequence>
<evidence type="ECO:0000313" key="6">
    <source>
        <dbReference type="EMBL" id="RUO35516.1"/>
    </source>
</evidence>
<feature type="zinc finger region" description="dksA C4-type" evidence="4">
    <location>
        <begin position="84"/>
        <end position="108"/>
    </location>
</feature>
<proteinExistence type="predicted"/>
<keyword evidence="3" id="KW-0862">Zinc</keyword>
<dbReference type="PANTHER" id="PTHR33823:SF4">
    <property type="entry name" value="GENERAL STRESS PROTEIN 16O"/>
    <property type="match status" value="1"/>
</dbReference>
<name>A0A432WNZ6_9GAMM</name>
<dbReference type="SUPFAM" id="SSF57716">
    <property type="entry name" value="Glucocorticoid receptor-like (DNA-binding domain)"/>
    <property type="match status" value="1"/>
</dbReference>
<dbReference type="Pfam" id="PF01258">
    <property type="entry name" value="zf-dskA_traR"/>
    <property type="match status" value="1"/>
</dbReference>
<evidence type="ECO:0000256" key="3">
    <source>
        <dbReference type="ARBA" id="ARBA00022833"/>
    </source>
</evidence>
<dbReference type="InterPro" id="IPR000962">
    <property type="entry name" value="Znf_DskA_TraR"/>
</dbReference>
<accession>A0A432WNZ6</accession>
<protein>
    <submittedName>
        <fullName evidence="6">Molecular chaperone DnaK</fullName>
    </submittedName>
</protein>
<feature type="domain" description="Zinc finger DksA/TraR C4-type" evidence="5">
    <location>
        <begin position="80"/>
        <end position="114"/>
    </location>
</feature>
<keyword evidence="7" id="KW-1185">Reference proteome</keyword>
<dbReference type="RefSeq" id="WP_126808694.1">
    <property type="nucleotide sequence ID" value="NZ_PIPP01000006.1"/>
</dbReference>
<dbReference type="PROSITE" id="PS51128">
    <property type="entry name" value="ZF_DKSA_2"/>
    <property type="match status" value="1"/>
</dbReference>
<evidence type="ECO:0000259" key="5">
    <source>
        <dbReference type="Pfam" id="PF01258"/>
    </source>
</evidence>
<keyword evidence="2" id="KW-0863">Zinc-finger</keyword>
<dbReference type="OrthoDB" id="6064855at2"/>
<dbReference type="PANTHER" id="PTHR33823">
    <property type="entry name" value="RNA POLYMERASE-BINDING TRANSCRIPTION FACTOR DKSA-RELATED"/>
    <property type="match status" value="1"/>
</dbReference>
<dbReference type="GO" id="GO:0008270">
    <property type="term" value="F:zinc ion binding"/>
    <property type="evidence" value="ECO:0007669"/>
    <property type="project" value="UniProtKB-KW"/>
</dbReference>
<dbReference type="Proteomes" id="UP000286934">
    <property type="component" value="Unassembled WGS sequence"/>
</dbReference>
<evidence type="ECO:0000256" key="1">
    <source>
        <dbReference type="ARBA" id="ARBA00022723"/>
    </source>
</evidence>
<dbReference type="EMBL" id="PIPP01000006">
    <property type="protein sequence ID" value="RUO35516.1"/>
    <property type="molecule type" value="Genomic_DNA"/>
</dbReference>
<organism evidence="6 7">
    <name type="scientific">Aliidiomarina shirensis</name>
    <dbReference type="NCBI Taxonomy" id="1048642"/>
    <lineage>
        <taxon>Bacteria</taxon>
        <taxon>Pseudomonadati</taxon>
        <taxon>Pseudomonadota</taxon>
        <taxon>Gammaproteobacteria</taxon>
        <taxon>Alteromonadales</taxon>
        <taxon>Idiomarinaceae</taxon>
        <taxon>Aliidiomarina</taxon>
    </lineage>
</organism>
<evidence type="ECO:0000256" key="4">
    <source>
        <dbReference type="PROSITE-ProRule" id="PRU00510"/>
    </source>
</evidence>